<dbReference type="KEGG" id="ddu:GF1_24540"/>
<organism evidence="3 4">
    <name type="scientific">Desulfolithobacter dissulfuricans</name>
    <dbReference type="NCBI Taxonomy" id="2795293"/>
    <lineage>
        <taxon>Bacteria</taxon>
        <taxon>Pseudomonadati</taxon>
        <taxon>Thermodesulfobacteriota</taxon>
        <taxon>Desulfobulbia</taxon>
        <taxon>Desulfobulbales</taxon>
        <taxon>Desulfobulbaceae</taxon>
        <taxon>Desulfolithobacter</taxon>
    </lineage>
</organism>
<evidence type="ECO:0000256" key="1">
    <source>
        <dbReference type="ARBA" id="ARBA00023235"/>
    </source>
</evidence>
<accession>A0A915XL31</accession>
<dbReference type="SUPFAM" id="SSF55331">
    <property type="entry name" value="Tautomerase/MIF"/>
    <property type="match status" value="1"/>
</dbReference>
<name>A0A915XL31_9BACT</name>
<reference evidence="3" key="1">
    <citation type="submission" date="2020-12" db="EMBL/GenBank/DDBJ databases">
        <title>Desulfobium dissulfuricans gen. nov., sp. nov., a novel mesophilic, sulfate-reducing bacterium isolated from a deep-sea hydrothermal vent.</title>
        <authorList>
            <person name="Hashimoto Y."/>
            <person name="Tame A."/>
            <person name="Sawayama S."/>
            <person name="Miyazaki J."/>
            <person name="Takai K."/>
            <person name="Nakagawa S."/>
        </authorList>
    </citation>
    <scope>NUCLEOTIDE SEQUENCE</scope>
    <source>
        <strain evidence="3">GF1</strain>
    </source>
</reference>
<dbReference type="Pfam" id="PF01361">
    <property type="entry name" value="Tautomerase"/>
    <property type="match status" value="1"/>
</dbReference>
<dbReference type="InterPro" id="IPR014347">
    <property type="entry name" value="Tautomerase/MIF_sf"/>
</dbReference>
<dbReference type="EMBL" id="AP024233">
    <property type="protein sequence ID" value="BCO10078.1"/>
    <property type="molecule type" value="Genomic_DNA"/>
</dbReference>
<dbReference type="Proteomes" id="UP001063350">
    <property type="component" value="Chromosome"/>
</dbReference>
<gene>
    <name evidence="3" type="ORF">GF1_24540</name>
</gene>
<evidence type="ECO:0000313" key="3">
    <source>
        <dbReference type="EMBL" id="BCO10078.1"/>
    </source>
</evidence>
<dbReference type="RefSeq" id="WP_267926815.1">
    <property type="nucleotide sequence ID" value="NZ_AP024233.1"/>
</dbReference>
<keyword evidence="4" id="KW-1185">Reference proteome</keyword>
<dbReference type="InterPro" id="IPR004370">
    <property type="entry name" value="4-OT-like_dom"/>
</dbReference>
<dbReference type="AlphaFoldDB" id="A0A915XL31"/>
<proteinExistence type="predicted"/>
<dbReference type="GO" id="GO:0016853">
    <property type="term" value="F:isomerase activity"/>
    <property type="evidence" value="ECO:0007669"/>
    <property type="project" value="UniProtKB-KW"/>
</dbReference>
<evidence type="ECO:0000313" key="4">
    <source>
        <dbReference type="Proteomes" id="UP001063350"/>
    </source>
</evidence>
<evidence type="ECO:0000259" key="2">
    <source>
        <dbReference type="Pfam" id="PF01361"/>
    </source>
</evidence>
<protein>
    <recommendedName>
        <fullName evidence="2">4-oxalocrotonate tautomerase-like domain-containing protein</fullName>
    </recommendedName>
</protein>
<keyword evidence="1" id="KW-0413">Isomerase</keyword>
<dbReference type="Gene3D" id="3.30.429.10">
    <property type="entry name" value="Macrophage Migration Inhibitory Factor"/>
    <property type="match status" value="1"/>
</dbReference>
<sequence length="61" mass="6711">MPYVSIRVAGKLSRKQKKKIARGVTDVIAKAANKPKESILIFIDEESRENIASGGVLLDEK</sequence>
<feature type="domain" description="4-oxalocrotonate tautomerase-like" evidence="2">
    <location>
        <begin position="2"/>
        <end position="58"/>
    </location>
</feature>